<dbReference type="EMBL" id="JARVKF010000444">
    <property type="protein sequence ID" value="KAK9413043.1"/>
    <property type="molecule type" value="Genomic_DNA"/>
</dbReference>
<organism evidence="1 2">
    <name type="scientific">Seiridium unicorne</name>
    <dbReference type="NCBI Taxonomy" id="138068"/>
    <lineage>
        <taxon>Eukaryota</taxon>
        <taxon>Fungi</taxon>
        <taxon>Dikarya</taxon>
        <taxon>Ascomycota</taxon>
        <taxon>Pezizomycotina</taxon>
        <taxon>Sordariomycetes</taxon>
        <taxon>Xylariomycetidae</taxon>
        <taxon>Amphisphaeriales</taxon>
        <taxon>Sporocadaceae</taxon>
        <taxon>Seiridium</taxon>
    </lineage>
</organism>
<evidence type="ECO:0000313" key="1">
    <source>
        <dbReference type="EMBL" id="KAK9413043.1"/>
    </source>
</evidence>
<evidence type="ECO:0000313" key="2">
    <source>
        <dbReference type="Proteomes" id="UP001408356"/>
    </source>
</evidence>
<dbReference type="Gene3D" id="3.30.70.100">
    <property type="match status" value="1"/>
</dbReference>
<proteinExistence type="predicted"/>
<accession>A0ABR2UEK7</accession>
<gene>
    <name evidence="1" type="ORF">SUNI508_12129</name>
</gene>
<protein>
    <submittedName>
        <fullName evidence="1">ABM domain-containing protein</fullName>
    </submittedName>
</protein>
<sequence>MGFSDQIFRVYPSNLRPITPASDWFKDDKFHPGFVVNGTDDKPDKKAYYIHLEAKPGKEDLVASFLRDINNGVFQEQGTDPWFGLRYSQTTFAIFEAFSGSQHRTDHDNGLGGCNFLRVDLLKDMLAYPAQIYRLDVLHGKGVFGEDLLPLPEPVAPGEGQSQL</sequence>
<dbReference type="SUPFAM" id="SSF54909">
    <property type="entry name" value="Dimeric alpha+beta barrel"/>
    <property type="match status" value="1"/>
</dbReference>
<dbReference type="Proteomes" id="UP001408356">
    <property type="component" value="Unassembled WGS sequence"/>
</dbReference>
<dbReference type="InterPro" id="IPR011008">
    <property type="entry name" value="Dimeric_a/b-barrel"/>
</dbReference>
<keyword evidence="2" id="KW-1185">Reference proteome</keyword>
<comment type="caution">
    <text evidence="1">The sequence shown here is derived from an EMBL/GenBank/DDBJ whole genome shotgun (WGS) entry which is preliminary data.</text>
</comment>
<reference evidence="1 2" key="1">
    <citation type="journal article" date="2024" name="J. Plant Pathol.">
        <title>Sequence and assembly of the genome of Seiridium unicorne, isolate CBS 538.82, causal agent of cypress canker disease.</title>
        <authorList>
            <person name="Scali E."/>
            <person name="Rocca G.D."/>
            <person name="Danti R."/>
            <person name="Garbelotto M."/>
            <person name="Barberini S."/>
            <person name="Baroncelli R."/>
            <person name="Emiliani G."/>
        </authorList>
    </citation>
    <scope>NUCLEOTIDE SEQUENCE [LARGE SCALE GENOMIC DNA]</scope>
    <source>
        <strain evidence="1 2">BM-138-508</strain>
    </source>
</reference>
<name>A0ABR2UEK7_9PEZI</name>